<sequence>MVAQGHKASLPPIRHMLCREKNKTVKRMSGSGILIAGYGSHGWVQSPPGQAPVFPLHTTTWLSSGVESPRNIVHSPTHPTHPQVKGQQRVASVTVAAAIPEQLPKESVKFLRTKLLESSQEDSQSRGAVGESSLWRELDAPW</sequence>
<feature type="region of interest" description="Disordered" evidence="1">
    <location>
        <begin position="67"/>
        <end position="86"/>
    </location>
</feature>
<evidence type="ECO:0000313" key="3">
    <source>
        <dbReference type="Proteomes" id="UP001066276"/>
    </source>
</evidence>
<evidence type="ECO:0000313" key="2">
    <source>
        <dbReference type="EMBL" id="KAJ1134652.1"/>
    </source>
</evidence>
<feature type="compositionally biased region" description="Polar residues" evidence="1">
    <location>
        <begin position="117"/>
        <end position="126"/>
    </location>
</feature>
<dbReference type="Proteomes" id="UP001066276">
    <property type="component" value="Chromosome 6"/>
</dbReference>
<feature type="compositionally biased region" description="Polar residues" evidence="1">
    <location>
        <begin position="77"/>
        <end position="86"/>
    </location>
</feature>
<organism evidence="2 3">
    <name type="scientific">Pleurodeles waltl</name>
    <name type="common">Iberian ribbed newt</name>
    <dbReference type="NCBI Taxonomy" id="8319"/>
    <lineage>
        <taxon>Eukaryota</taxon>
        <taxon>Metazoa</taxon>
        <taxon>Chordata</taxon>
        <taxon>Craniata</taxon>
        <taxon>Vertebrata</taxon>
        <taxon>Euteleostomi</taxon>
        <taxon>Amphibia</taxon>
        <taxon>Batrachia</taxon>
        <taxon>Caudata</taxon>
        <taxon>Salamandroidea</taxon>
        <taxon>Salamandridae</taxon>
        <taxon>Pleurodelinae</taxon>
        <taxon>Pleurodeles</taxon>
    </lineage>
</organism>
<gene>
    <name evidence="2" type="ORF">NDU88_001103</name>
</gene>
<name>A0AAV7Q245_PLEWA</name>
<proteinExistence type="predicted"/>
<accession>A0AAV7Q245</accession>
<feature type="region of interest" description="Disordered" evidence="1">
    <location>
        <begin position="117"/>
        <end position="142"/>
    </location>
</feature>
<dbReference type="AlphaFoldDB" id="A0AAV7Q245"/>
<keyword evidence="3" id="KW-1185">Reference proteome</keyword>
<protein>
    <submittedName>
        <fullName evidence="2">Uncharacterized protein</fullName>
    </submittedName>
</protein>
<evidence type="ECO:0000256" key="1">
    <source>
        <dbReference type="SAM" id="MobiDB-lite"/>
    </source>
</evidence>
<dbReference type="EMBL" id="JANPWB010000010">
    <property type="protein sequence ID" value="KAJ1134652.1"/>
    <property type="molecule type" value="Genomic_DNA"/>
</dbReference>
<comment type="caution">
    <text evidence="2">The sequence shown here is derived from an EMBL/GenBank/DDBJ whole genome shotgun (WGS) entry which is preliminary data.</text>
</comment>
<reference evidence="2" key="1">
    <citation type="journal article" date="2022" name="bioRxiv">
        <title>Sequencing and chromosome-scale assembly of the giantPleurodeles waltlgenome.</title>
        <authorList>
            <person name="Brown T."/>
            <person name="Elewa A."/>
            <person name="Iarovenko S."/>
            <person name="Subramanian E."/>
            <person name="Araus A.J."/>
            <person name="Petzold A."/>
            <person name="Susuki M."/>
            <person name="Suzuki K.-i.T."/>
            <person name="Hayashi T."/>
            <person name="Toyoda A."/>
            <person name="Oliveira C."/>
            <person name="Osipova E."/>
            <person name="Leigh N.D."/>
            <person name="Simon A."/>
            <person name="Yun M.H."/>
        </authorList>
    </citation>
    <scope>NUCLEOTIDE SEQUENCE</scope>
    <source>
        <strain evidence="2">20211129_DDA</strain>
        <tissue evidence="2">Liver</tissue>
    </source>
</reference>